<dbReference type="AlphaFoldDB" id="A0A4R6NYI7"/>
<protein>
    <submittedName>
        <fullName evidence="1">Uncharacterized protein</fullName>
    </submittedName>
</protein>
<name>A0A4R6NYI7_NOCIG</name>
<accession>A0A4R6NYI7</accession>
<reference evidence="1 2" key="1">
    <citation type="submission" date="2019-03" db="EMBL/GenBank/DDBJ databases">
        <title>Genomic Encyclopedia of Type Strains, Phase IV (KMG-IV): sequencing the most valuable type-strain genomes for metagenomic binning, comparative biology and taxonomic classification.</title>
        <authorList>
            <person name="Goeker M."/>
        </authorList>
    </citation>
    <scope>NUCLEOTIDE SEQUENCE [LARGE SCALE GENOMIC DNA]</scope>
    <source>
        <strain evidence="1 2">DSM 44496</strain>
    </source>
</reference>
<sequence>MARPLTETPADRCTAYRRLGWRVVLDGHDQIILPADTVHAIQVCSKLADLVLDMLGHSRVSTPIVDNVATGTRTFLTTPPKPSDTRAVRLFPPTSRVQAIRTVTGSPIPLPTPGDNSRVWLAEPRPDSLADFELLISMTLDAARAALHVA</sequence>
<gene>
    <name evidence="1" type="ORF">DFR75_1166</name>
</gene>
<evidence type="ECO:0000313" key="1">
    <source>
        <dbReference type="EMBL" id="TDP28608.1"/>
    </source>
</evidence>
<dbReference type="EMBL" id="SNXK01000016">
    <property type="protein sequence ID" value="TDP28608.1"/>
    <property type="molecule type" value="Genomic_DNA"/>
</dbReference>
<evidence type="ECO:0000313" key="2">
    <source>
        <dbReference type="Proteomes" id="UP000295087"/>
    </source>
</evidence>
<dbReference type="Proteomes" id="UP000295087">
    <property type="component" value="Unassembled WGS sequence"/>
</dbReference>
<comment type="caution">
    <text evidence="1">The sequence shown here is derived from an EMBL/GenBank/DDBJ whole genome shotgun (WGS) entry which is preliminary data.</text>
</comment>
<organism evidence="1 2">
    <name type="scientific">Nocardia ignorata</name>
    <dbReference type="NCBI Taxonomy" id="145285"/>
    <lineage>
        <taxon>Bacteria</taxon>
        <taxon>Bacillati</taxon>
        <taxon>Actinomycetota</taxon>
        <taxon>Actinomycetes</taxon>
        <taxon>Mycobacteriales</taxon>
        <taxon>Nocardiaceae</taxon>
        <taxon>Nocardia</taxon>
    </lineage>
</organism>
<proteinExistence type="predicted"/>
<keyword evidence="2" id="KW-1185">Reference proteome</keyword>